<evidence type="ECO:0000256" key="1">
    <source>
        <dbReference type="ARBA" id="ARBA00008225"/>
    </source>
</evidence>
<dbReference type="PANTHER" id="PTHR10609">
    <property type="entry name" value="BIOTINIDASE-RELATED"/>
    <property type="match status" value="1"/>
</dbReference>
<name>A0A7R9PXA5_9ACAR</name>
<feature type="non-terminal residue" evidence="4">
    <location>
        <position position="1"/>
    </location>
</feature>
<comment type="similarity">
    <text evidence="1">Belongs to the carbon-nitrogen hydrolase superfamily. BTD/VNN family.</text>
</comment>
<dbReference type="Gene3D" id="3.60.110.10">
    <property type="entry name" value="Carbon-nitrogen hydrolase"/>
    <property type="match status" value="2"/>
</dbReference>
<reference evidence="4" key="1">
    <citation type="submission" date="2020-11" db="EMBL/GenBank/DDBJ databases">
        <authorList>
            <person name="Tran Van P."/>
        </authorList>
    </citation>
    <scope>NUCLEOTIDE SEQUENCE</scope>
</reference>
<dbReference type="OrthoDB" id="6419659at2759"/>
<feature type="domain" description="CN hydrolase" evidence="3">
    <location>
        <begin position="651"/>
        <end position="926"/>
    </location>
</feature>
<dbReference type="InterPro" id="IPR036526">
    <property type="entry name" value="C-N_Hydrolase_sf"/>
</dbReference>
<dbReference type="Pfam" id="PF19018">
    <property type="entry name" value="Vanin_C"/>
    <property type="match status" value="2"/>
</dbReference>
<dbReference type="EMBL" id="CAJPIZ010002282">
    <property type="protein sequence ID" value="CAG2104806.1"/>
    <property type="molecule type" value="Genomic_DNA"/>
</dbReference>
<dbReference type="SUPFAM" id="SSF56317">
    <property type="entry name" value="Carbon-nitrogen hydrolase"/>
    <property type="match status" value="2"/>
</dbReference>
<dbReference type="InterPro" id="IPR040154">
    <property type="entry name" value="Biotinidase/VNN"/>
</dbReference>
<evidence type="ECO:0000313" key="4">
    <source>
        <dbReference type="EMBL" id="CAD7624376.1"/>
    </source>
</evidence>
<dbReference type="PANTHER" id="PTHR10609:SF27">
    <property type="entry name" value="CN HYDROLASE DOMAIN-CONTAINING PROTEIN-RELATED"/>
    <property type="match status" value="1"/>
</dbReference>
<organism evidence="4">
    <name type="scientific">Medioppia subpectinata</name>
    <dbReference type="NCBI Taxonomy" id="1979941"/>
    <lineage>
        <taxon>Eukaryota</taxon>
        <taxon>Metazoa</taxon>
        <taxon>Ecdysozoa</taxon>
        <taxon>Arthropoda</taxon>
        <taxon>Chelicerata</taxon>
        <taxon>Arachnida</taxon>
        <taxon>Acari</taxon>
        <taxon>Acariformes</taxon>
        <taxon>Sarcoptiformes</taxon>
        <taxon>Oribatida</taxon>
        <taxon>Brachypylina</taxon>
        <taxon>Oppioidea</taxon>
        <taxon>Oppiidae</taxon>
        <taxon>Medioppia</taxon>
    </lineage>
</organism>
<evidence type="ECO:0000256" key="2">
    <source>
        <dbReference type="ARBA" id="ARBA00022801"/>
    </source>
</evidence>
<gene>
    <name evidence="4" type="ORF">OSB1V03_LOCUS4821</name>
</gene>
<proteinExistence type="inferred from homology"/>
<feature type="domain" description="CN hydrolase" evidence="3">
    <location>
        <begin position="52"/>
        <end position="319"/>
    </location>
</feature>
<evidence type="ECO:0000313" key="5">
    <source>
        <dbReference type="Proteomes" id="UP000759131"/>
    </source>
</evidence>
<dbReference type="EMBL" id="OC856857">
    <property type="protein sequence ID" value="CAD7624376.1"/>
    <property type="molecule type" value="Genomic_DNA"/>
</dbReference>
<dbReference type="GO" id="GO:0016787">
    <property type="term" value="F:hydrolase activity"/>
    <property type="evidence" value="ECO:0007669"/>
    <property type="project" value="UniProtKB-KW"/>
</dbReference>
<dbReference type="Proteomes" id="UP000759131">
    <property type="component" value="Unassembled WGS sequence"/>
</dbReference>
<dbReference type="InterPro" id="IPR043957">
    <property type="entry name" value="Vanin_C"/>
</dbReference>
<keyword evidence="2" id="KW-0378">Hydrolase</keyword>
<dbReference type="InterPro" id="IPR003010">
    <property type="entry name" value="C-N_Hydrolase"/>
</dbReference>
<keyword evidence="5" id="KW-1185">Reference proteome</keyword>
<accession>A0A7R9PXA5</accession>
<dbReference type="Pfam" id="PF00795">
    <property type="entry name" value="CN_hydrolase"/>
    <property type="match status" value="2"/>
</dbReference>
<dbReference type="PROSITE" id="PS50263">
    <property type="entry name" value="CN_HYDROLASE"/>
    <property type="match status" value="2"/>
</dbReference>
<evidence type="ECO:0000259" key="3">
    <source>
        <dbReference type="PROSITE" id="PS50263"/>
    </source>
</evidence>
<dbReference type="AlphaFoldDB" id="A0A7R9PXA5"/>
<sequence length="960" mass="108036">MFNHLLNMAKESHLKRFDTLEVDDENRDRVSSSTNCEPKSDCFRAAVFEHILQGNPSTDEPSIIIQKNLNVIKQAAIKASENGANILVFPEYCLIDPMIGRKTVAAFTETIPDPRHGSHNPCAKPLEYKSIPATLALSCLAKETHMYIVADYGDRYQCNITSDPKCPKDGHYMHDTAVAFDPNGAIVAKYHKSHTWFEFEYETPPPQEFVYFDTPFGRMGLQICFDIWFKNPGIKNVAKYGVQTMLFPTDWFDELPLQSAKQVQESWAVANRVNLLAANLLDPQMGTLGSGIYAGQNGAFVSTNITTKTSKLLIADIPVDSRNPSASCLKPDHRFNKTISFETLKTDAKYQMIDKMYTKGHSLNKLTASEGSSVVCDSGFCCHLNYSLKSVDDLKGQSFWWFVGNTTIGRPIVLVYPWCVEICAVFRCVDDRCESFPTHTSYQTVFKWLRLSATFSTNITYPSLTTNDLALVPKQYWVYENRQQINGSEVRLELNNYDKPLLAMNAKYQMIDKMYTKGHSLNKLTAIEGSSVVCDSGFCCHLNYSLKSVDDLKGQSFWWFVGNTTIGRPIVLVYPVCTEICAVFRCVDDRCESFPTHTSHQTVFKWLRLSATFSTNTTFPSLTTNDLALVPKQYWVYENQQQINGSESDCFRAAVFEHIPQGHRHEESSLVIQKNLNVYKQMAIKASENGANILVFPEYGLIDPMTSRKTVSAYTETIPDPRHGSHNPCAKPLEYKSIPATLALSCLAKQTHIYIVAGYGDRYQCNITFDPKCPKDGHYMHDSAVAFDPNGAIVAKYHKTHLYYEFEYDTPSEAEYAYFDTPFGRMGLQICADISYKTPGTQNVAKNGVQTMLFPTDWFDELPLQSAKQVQESWAVANRVNLLAANLLEPQMGTVGSGIYAGQNGAIVTTEITTKMSKLLIADIPVDSRNPSASCLKPDHRFNKTISFETLKTDAKYQMI</sequence>
<protein>
    <recommendedName>
        <fullName evidence="3">CN hydrolase domain-containing protein</fullName>
    </recommendedName>
</protein>